<keyword evidence="1" id="KW-0663">Pyridoxal phosphate</keyword>
<reference evidence="4" key="1">
    <citation type="submission" date="2018-08" db="EMBL/GenBank/DDBJ databases">
        <authorList>
            <person name="Liu Z.-W."/>
            <person name="Du Z.-J."/>
        </authorList>
    </citation>
    <scope>NUCLEOTIDE SEQUENCE [LARGE SCALE GENOMIC DNA]</scope>
    <source>
        <strain evidence="4">H4X</strain>
    </source>
</reference>
<dbReference type="PANTHER" id="PTHR43586">
    <property type="entry name" value="CYSTEINE DESULFURASE"/>
    <property type="match status" value="1"/>
</dbReference>
<dbReference type="InterPro" id="IPR000192">
    <property type="entry name" value="Aminotrans_V_dom"/>
</dbReference>
<dbReference type="SUPFAM" id="SSF53383">
    <property type="entry name" value="PLP-dependent transferases"/>
    <property type="match status" value="1"/>
</dbReference>
<evidence type="ECO:0000259" key="2">
    <source>
        <dbReference type="Pfam" id="PF00266"/>
    </source>
</evidence>
<dbReference type="PANTHER" id="PTHR43586:SF21">
    <property type="entry name" value="PYRIDOXAL PHOSPHATE (PLP)-DEPENDENT ASPARTATE AMINOTRANSFERASE SUPERFAMILY"/>
    <property type="match status" value="1"/>
</dbReference>
<dbReference type="EMBL" id="QRGR01000017">
    <property type="protein sequence ID" value="RDV14206.1"/>
    <property type="molecule type" value="Genomic_DNA"/>
</dbReference>
<gene>
    <name evidence="3" type="ORF">DXT99_15550</name>
</gene>
<dbReference type="RefSeq" id="WP_115566497.1">
    <property type="nucleotide sequence ID" value="NZ_QRGR01000017.1"/>
</dbReference>
<accession>A0A3D8LA61</accession>
<dbReference type="InterPro" id="IPR011340">
    <property type="entry name" value="Cys_dSase-rel"/>
</dbReference>
<name>A0A3D8LA61_9BACT</name>
<evidence type="ECO:0000256" key="1">
    <source>
        <dbReference type="ARBA" id="ARBA00022898"/>
    </source>
</evidence>
<feature type="domain" description="Aminotransferase class V" evidence="2">
    <location>
        <begin position="27"/>
        <end position="400"/>
    </location>
</feature>
<dbReference type="AlphaFoldDB" id="A0A3D8LA61"/>
<dbReference type="InterPro" id="IPR015422">
    <property type="entry name" value="PyrdxlP-dep_Trfase_small"/>
</dbReference>
<keyword evidence="4" id="KW-1185">Reference proteome</keyword>
<dbReference type="InterPro" id="IPR015424">
    <property type="entry name" value="PyrdxlP-dep_Trfase"/>
</dbReference>
<dbReference type="Gene3D" id="3.40.640.10">
    <property type="entry name" value="Type I PLP-dependent aspartate aminotransferase-like (Major domain)"/>
    <property type="match status" value="1"/>
</dbReference>
<organism evidence="3 4">
    <name type="scientific">Pontibacter diazotrophicus</name>
    <dbReference type="NCBI Taxonomy" id="1400979"/>
    <lineage>
        <taxon>Bacteria</taxon>
        <taxon>Pseudomonadati</taxon>
        <taxon>Bacteroidota</taxon>
        <taxon>Cytophagia</taxon>
        <taxon>Cytophagales</taxon>
        <taxon>Hymenobacteraceae</taxon>
        <taxon>Pontibacter</taxon>
    </lineage>
</organism>
<dbReference type="NCBIfam" id="TIGR01976">
    <property type="entry name" value="am_tr_V_VC1184"/>
    <property type="match status" value="1"/>
</dbReference>
<dbReference type="OrthoDB" id="9804366at2"/>
<protein>
    <submittedName>
        <fullName evidence="3">Cysteine desulfurase-like protein</fullName>
    </submittedName>
</protein>
<evidence type="ECO:0000313" key="4">
    <source>
        <dbReference type="Proteomes" id="UP000256708"/>
    </source>
</evidence>
<sequence length="413" mass="45381">MNQPFPIQQVRAAFPALREDENRKPLIFFDGPGGTQMAGSAAEAMMAYISDGMANLHGTFPTSIRTDDMIAEARSAVADLLNCEPSEVAFGQNMTTLAFSIARSLASLIEEGDEIVVTELDHRANVDPWVTLAKDKGAVVKFIQLNPETFTLDLDTLDEVITDRTKLIAVGMSSNVTGTVTDIERIKLRAKAVGAIFIVDAVHAVPHLPIDFKKLGVDILLCSAYKFFGPHIGMSVISASLFDKLPVYKLKPAPQEIPYKLETGTQNHEAIAGLIGAIAFIQSLGEGGTRREKLLSGMQRIAAYEDELTEKIESFLGNIPQVQLYRAPKGVRKTPTFAFTIVGVNSREATAWFAENYHMCIADGDFYASTMAEKLGVYDRGGWIRIGLAPYNTAEEIELFKEGLQWFLTEHKK</sequence>
<dbReference type="Gene3D" id="3.90.1150.10">
    <property type="entry name" value="Aspartate Aminotransferase, domain 1"/>
    <property type="match status" value="1"/>
</dbReference>
<dbReference type="Proteomes" id="UP000256708">
    <property type="component" value="Unassembled WGS sequence"/>
</dbReference>
<evidence type="ECO:0000313" key="3">
    <source>
        <dbReference type="EMBL" id="RDV14206.1"/>
    </source>
</evidence>
<comment type="caution">
    <text evidence="3">The sequence shown here is derived from an EMBL/GenBank/DDBJ whole genome shotgun (WGS) entry which is preliminary data.</text>
</comment>
<proteinExistence type="predicted"/>
<dbReference type="InterPro" id="IPR015421">
    <property type="entry name" value="PyrdxlP-dep_Trfase_major"/>
</dbReference>
<dbReference type="Pfam" id="PF00266">
    <property type="entry name" value="Aminotran_5"/>
    <property type="match status" value="1"/>
</dbReference>